<evidence type="ECO:0000313" key="2">
    <source>
        <dbReference type="EMBL" id="PRQ75098.1"/>
    </source>
</evidence>
<reference evidence="2 3" key="1">
    <citation type="journal article" date="2018" name="Elife">
        <title>Functional genomics of lipid metabolism in the oleaginous yeast Rhodosporidium toruloides.</title>
        <authorList>
            <person name="Coradetti S.T."/>
            <person name="Pinel D."/>
            <person name="Geiselman G."/>
            <person name="Ito M."/>
            <person name="Mondo S."/>
            <person name="Reilly M.C."/>
            <person name="Cheng Y.F."/>
            <person name="Bauer S."/>
            <person name="Grigoriev I."/>
            <person name="Gladden J.M."/>
            <person name="Simmons B.A."/>
            <person name="Brem R."/>
            <person name="Arkin A.P."/>
            <person name="Skerker J.M."/>
        </authorList>
    </citation>
    <scope>NUCLEOTIDE SEQUENCE [LARGE SCALE GENOMIC DNA]</scope>
    <source>
        <strain evidence="2 3">NBRC 0880</strain>
    </source>
</reference>
<protein>
    <submittedName>
        <fullName evidence="2">Uncharacterized protein</fullName>
    </submittedName>
</protein>
<dbReference type="AlphaFoldDB" id="A0A2T0AAR0"/>
<gene>
    <name evidence="2" type="ORF">AAT19DRAFT_14120</name>
</gene>
<sequence length="89" mass="10110">MIHLPDTTRDAAFGLIGLAFLYITRFILNRVERNAKSPGVRRVAFFANTFRTAFLVIFETVFAWVYLRHKNPKKFSISILGTVAHAPAV</sequence>
<name>A0A2T0AAR0_RHOTO</name>
<keyword evidence="1" id="KW-0812">Transmembrane</keyword>
<dbReference type="Proteomes" id="UP000239560">
    <property type="component" value="Unassembled WGS sequence"/>
</dbReference>
<proteinExistence type="predicted"/>
<organism evidence="2 3">
    <name type="scientific">Rhodotorula toruloides</name>
    <name type="common">Yeast</name>
    <name type="synonym">Rhodosporidium toruloides</name>
    <dbReference type="NCBI Taxonomy" id="5286"/>
    <lineage>
        <taxon>Eukaryota</taxon>
        <taxon>Fungi</taxon>
        <taxon>Dikarya</taxon>
        <taxon>Basidiomycota</taxon>
        <taxon>Pucciniomycotina</taxon>
        <taxon>Microbotryomycetes</taxon>
        <taxon>Sporidiobolales</taxon>
        <taxon>Sporidiobolaceae</taxon>
        <taxon>Rhodotorula</taxon>
    </lineage>
</organism>
<comment type="caution">
    <text evidence="2">The sequence shown here is derived from an EMBL/GenBank/DDBJ whole genome shotgun (WGS) entry which is preliminary data.</text>
</comment>
<feature type="transmembrane region" description="Helical" evidence="1">
    <location>
        <begin position="12"/>
        <end position="31"/>
    </location>
</feature>
<keyword evidence="1" id="KW-1133">Transmembrane helix</keyword>
<evidence type="ECO:0000256" key="1">
    <source>
        <dbReference type="SAM" id="Phobius"/>
    </source>
</evidence>
<feature type="transmembrane region" description="Helical" evidence="1">
    <location>
        <begin position="43"/>
        <end position="67"/>
    </location>
</feature>
<evidence type="ECO:0000313" key="3">
    <source>
        <dbReference type="Proteomes" id="UP000239560"/>
    </source>
</evidence>
<accession>A0A2T0AAR0</accession>
<keyword evidence="1" id="KW-0472">Membrane</keyword>
<dbReference type="OrthoDB" id="288203at2759"/>
<dbReference type="EMBL" id="LCTV02000005">
    <property type="protein sequence ID" value="PRQ75098.1"/>
    <property type="molecule type" value="Genomic_DNA"/>
</dbReference>